<evidence type="ECO:0000313" key="19">
    <source>
        <dbReference type="Proteomes" id="UP000655366"/>
    </source>
</evidence>
<evidence type="ECO:0000256" key="6">
    <source>
        <dbReference type="ARBA" id="ARBA00022723"/>
    </source>
</evidence>
<feature type="transmembrane region" description="Helical" evidence="14">
    <location>
        <begin position="192"/>
        <end position="213"/>
    </location>
</feature>
<feature type="binding site" evidence="16">
    <location>
        <position position="172"/>
    </location>
    <ligand>
        <name>Zn(2+)</name>
        <dbReference type="ChEBI" id="CHEBI:29105"/>
        <note>catalytic</note>
    </ligand>
</feature>
<comment type="cofactor">
    <cofactor evidence="14 16">
        <name>Zn(2+)</name>
        <dbReference type="ChEBI" id="CHEBI:29105"/>
    </cofactor>
    <text evidence="14 16">Binds 1 zinc ion per subunit.</text>
</comment>
<keyword evidence="10 14" id="KW-1133">Transmembrane helix</keyword>
<dbReference type="SUPFAM" id="SSF54631">
    <property type="entry name" value="CBS-domain pair"/>
    <property type="match status" value="1"/>
</dbReference>
<evidence type="ECO:0000256" key="5">
    <source>
        <dbReference type="ARBA" id="ARBA00022692"/>
    </source>
</evidence>
<evidence type="ECO:0000259" key="17">
    <source>
        <dbReference type="Pfam" id="PF02163"/>
    </source>
</evidence>
<feature type="domain" description="Peptidase M50" evidence="17">
    <location>
        <begin position="60"/>
        <end position="134"/>
    </location>
</feature>
<keyword evidence="3 14" id="KW-1003">Cell membrane</keyword>
<evidence type="ECO:0000256" key="1">
    <source>
        <dbReference type="ARBA" id="ARBA00004651"/>
    </source>
</evidence>
<dbReference type="GO" id="GO:0046872">
    <property type="term" value="F:metal ion binding"/>
    <property type="evidence" value="ECO:0007669"/>
    <property type="project" value="UniProtKB-UniRule"/>
</dbReference>
<dbReference type="RefSeq" id="WP_196396611.1">
    <property type="nucleotide sequence ID" value="NZ_JADNYM010000010.1"/>
</dbReference>
<feature type="transmembrane region" description="Helical" evidence="14">
    <location>
        <begin position="152"/>
        <end position="171"/>
    </location>
</feature>
<evidence type="ECO:0000256" key="16">
    <source>
        <dbReference type="PIRSR" id="PIRSR006404-2"/>
    </source>
</evidence>
<evidence type="ECO:0000313" key="18">
    <source>
        <dbReference type="EMBL" id="MBG0739579.1"/>
    </source>
</evidence>
<name>A0A931CQD2_9MICC</name>
<protein>
    <recommendedName>
        <fullName evidence="14">Zinc metalloprotease</fullName>
    </recommendedName>
</protein>
<dbReference type="Pfam" id="PF02163">
    <property type="entry name" value="Peptidase_M50"/>
    <property type="match status" value="2"/>
</dbReference>
<feature type="domain" description="Peptidase M50" evidence="17">
    <location>
        <begin position="143"/>
        <end position="206"/>
    </location>
</feature>
<evidence type="ECO:0000256" key="8">
    <source>
        <dbReference type="ARBA" id="ARBA00022801"/>
    </source>
</evidence>
<keyword evidence="9 14" id="KW-0862">Zinc</keyword>
<feature type="transmembrane region" description="Helical" evidence="14">
    <location>
        <begin position="21"/>
        <end position="39"/>
    </location>
</feature>
<evidence type="ECO:0000256" key="7">
    <source>
        <dbReference type="ARBA" id="ARBA00022737"/>
    </source>
</evidence>
<dbReference type="InterPro" id="IPR016483">
    <property type="entry name" value="UCP006404_Pept_M50_CBS"/>
</dbReference>
<dbReference type="EMBL" id="JADNYM010000010">
    <property type="protein sequence ID" value="MBG0739579.1"/>
    <property type="molecule type" value="Genomic_DNA"/>
</dbReference>
<evidence type="ECO:0000256" key="9">
    <source>
        <dbReference type="ARBA" id="ARBA00022833"/>
    </source>
</evidence>
<dbReference type="PIRSF" id="PIRSF006404">
    <property type="entry name" value="UCP006404_Pept_M50_CBS"/>
    <property type="match status" value="1"/>
</dbReference>
<keyword evidence="13 14" id="KW-0472">Membrane</keyword>
<keyword evidence="4 14" id="KW-0645">Protease</keyword>
<keyword evidence="5 14" id="KW-0812">Transmembrane</keyword>
<dbReference type="PANTHER" id="PTHR39188">
    <property type="entry name" value="MEMBRANE-ASSOCIATED ZINC METALLOPROTEASE M50B"/>
    <property type="match status" value="1"/>
</dbReference>
<feature type="binding site" evidence="16">
    <location>
        <position position="71"/>
    </location>
    <ligand>
        <name>Zn(2+)</name>
        <dbReference type="ChEBI" id="CHEBI:29105"/>
        <note>catalytic</note>
    </ligand>
</feature>
<feature type="active site" evidence="15">
    <location>
        <position position="72"/>
    </location>
</feature>
<keyword evidence="6 14" id="KW-0479">Metal-binding</keyword>
<evidence type="ECO:0000256" key="3">
    <source>
        <dbReference type="ARBA" id="ARBA00022475"/>
    </source>
</evidence>
<dbReference type="GO" id="GO:0008237">
    <property type="term" value="F:metallopeptidase activity"/>
    <property type="evidence" value="ECO:0007669"/>
    <property type="project" value="UniProtKB-UniRule"/>
</dbReference>
<dbReference type="InterPro" id="IPR008915">
    <property type="entry name" value="Peptidase_M50"/>
</dbReference>
<feature type="transmembrane region" description="Helical" evidence="14">
    <location>
        <begin position="51"/>
        <end position="70"/>
    </location>
</feature>
<comment type="subcellular location">
    <subcellularLocation>
        <location evidence="1 14">Cell membrane</location>
        <topology evidence="1 14">Multi-pass membrane protein</topology>
    </subcellularLocation>
</comment>
<organism evidence="18 19">
    <name type="scientific">Arthrobacter terrae</name>
    <dbReference type="NCBI Taxonomy" id="2935737"/>
    <lineage>
        <taxon>Bacteria</taxon>
        <taxon>Bacillati</taxon>
        <taxon>Actinomycetota</taxon>
        <taxon>Actinomycetes</taxon>
        <taxon>Micrococcales</taxon>
        <taxon>Micrococcaceae</taxon>
        <taxon>Arthrobacter</taxon>
    </lineage>
</organism>
<dbReference type="GO" id="GO:0006508">
    <property type="term" value="P:proteolysis"/>
    <property type="evidence" value="ECO:0007669"/>
    <property type="project" value="UniProtKB-KW"/>
</dbReference>
<feature type="binding site" evidence="16">
    <location>
        <position position="75"/>
    </location>
    <ligand>
        <name>Zn(2+)</name>
        <dbReference type="ChEBI" id="CHEBI:29105"/>
        <note>catalytic</note>
    </ligand>
</feature>
<dbReference type="Proteomes" id="UP000655366">
    <property type="component" value="Unassembled WGS sequence"/>
</dbReference>
<evidence type="ECO:0000256" key="11">
    <source>
        <dbReference type="ARBA" id="ARBA00023049"/>
    </source>
</evidence>
<gene>
    <name evidence="18" type="ORF">IV500_09295</name>
</gene>
<evidence type="ECO:0000256" key="13">
    <source>
        <dbReference type="ARBA" id="ARBA00023136"/>
    </source>
</evidence>
<comment type="similarity">
    <text evidence="2 14">Belongs to the peptidase M50B family.</text>
</comment>
<evidence type="ECO:0000256" key="2">
    <source>
        <dbReference type="ARBA" id="ARBA00007931"/>
    </source>
</evidence>
<keyword evidence="12" id="KW-0129">CBS domain</keyword>
<sequence length="386" mass="40175">MAGAKMIRDGIPLGKIAGVPIVLAYSWFLIAAFTVILFGPQLAKGYPTLGAGAYLVAFIYALLLLFSVLVHELAHALMAKAYHWPTQKIVLNLWGGHTQFENFTATPARSLLVAFAGPVANIVLAGLGWLLLNGLGVPQTLTAAVLSTLVNIFLWANLLIGGFNVLPGLPLDGGRLVESIVWKITGNQDKGTVAAGWAGRAIVILLVVAVVGIPLLTGAQPDTTNVLVVIFIGGFLWLGASGAITDSRMRLRLPLISAGRLSDRAVGVPADSSVAQLLSVAGPDLQQTIVLCSGEGRPTAIVDRGVLATVPAAVAGETPASAVARNLAEGAYVPQTASGQELVQYLAQLAGSEYAVIDQHGRVTGILTQEVVVAAITGRPDPRLSR</sequence>
<evidence type="ECO:0000256" key="10">
    <source>
        <dbReference type="ARBA" id="ARBA00022989"/>
    </source>
</evidence>
<dbReference type="InterPro" id="IPR046342">
    <property type="entry name" value="CBS_dom_sf"/>
</dbReference>
<reference evidence="18 19" key="1">
    <citation type="submission" date="2020-11" db="EMBL/GenBank/DDBJ databases">
        <title>Arthrobacter antarcticus sp. nov., isolated from Antarctic Soil.</title>
        <authorList>
            <person name="Li J."/>
        </authorList>
    </citation>
    <scope>NUCLEOTIDE SEQUENCE [LARGE SCALE GENOMIC DNA]</scope>
    <source>
        <strain evidence="18 19">Z1-20</strain>
    </source>
</reference>
<feature type="transmembrane region" description="Helical" evidence="14">
    <location>
        <begin position="111"/>
        <end position="132"/>
    </location>
</feature>
<dbReference type="AlphaFoldDB" id="A0A931CQD2"/>
<keyword evidence="19" id="KW-1185">Reference proteome</keyword>
<evidence type="ECO:0000256" key="15">
    <source>
        <dbReference type="PIRSR" id="PIRSR006404-1"/>
    </source>
</evidence>
<dbReference type="PANTHER" id="PTHR39188:SF3">
    <property type="entry name" value="STAGE IV SPORULATION PROTEIN FB"/>
    <property type="match status" value="1"/>
</dbReference>
<proteinExistence type="inferred from homology"/>
<evidence type="ECO:0000256" key="4">
    <source>
        <dbReference type="ARBA" id="ARBA00022670"/>
    </source>
</evidence>
<evidence type="ECO:0000256" key="14">
    <source>
        <dbReference type="PIRNR" id="PIRNR006404"/>
    </source>
</evidence>
<dbReference type="GO" id="GO:0005886">
    <property type="term" value="C:plasma membrane"/>
    <property type="evidence" value="ECO:0007669"/>
    <property type="project" value="UniProtKB-SubCell"/>
</dbReference>
<comment type="caution">
    <text evidence="18">The sequence shown here is derived from an EMBL/GenBank/DDBJ whole genome shotgun (WGS) entry which is preliminary data.</text>
</comment>
<keyword evidence="7" id="KW-0677">Repeat</keyword>
<evidence type="ECO:0000256" key="12">
    <source>
        <dbReference type="ARBA" id="ARBA00023122"/>
    </source>
</evidence>
<feature type="transmembrane region" description="Helical" evidence="14">
    <location>
        <begin position="225"/>
        <end position="244"/>
    </location>
</feature>
<keyword evidence="11 14" id="KW-0482">Metalloprotease</keyword>
<keyword evidence="8 14" id="KW-0378">Hydrolase</keyword>
<accession>A0A931CQD2</accession>
<dbReference type="CDD" id="cd06164">
    <property type="entry name" value="S2P-M50_SpoIVFB_CBS"/>
    <property type="match status" value="1"/>
</dbReference>